<keyword evidence="5" id="KW-0677">Repeat</keyword>
<name>A0A939KEF7_9BURK</name>
<comment type="caution">
    <text evidence="13">The sequence shown here is derived from an EMBL/GenBank/DDBJ whole genome shotgun (WGS) entry which is preliminary data.</text>
</comment>
<dbReference type="GO" id="GO:0050660">
    <property type="term" value="F:flavin adenine dinucleotide binding"/>
    <property type="evidence" value="ECO:0007669"/>
    <property type="project" value="InterPro"/>
</dbReference>
<keyword evidence="14" id="KW-1185">Reference proteome</keyword>
<organism evidence="13 14">
    <name type="scientific">Comamonas denitrificans</name>
    <dbReference type="NCBI Taxonomy" id="117506"/>
    <lineage>
        <taxon>Bacteria</taxon>
        <taxon>Pseudomonadati</taxon>
        <taxon>Pseudomonadota</taxon>
        <taxon>Betaproteobacteria</taxon>
        <taxon>Burkholderiales</taxon>
        <taxon>Comamonadaceae</taxon>
        <taxon>Comamonas</taxon>
    </lineage>
</organism>
<dbReference type="SUPFAM" id="SSF56176">
    <property type="entry name" value="FAD-binding/transporter-associated domain-like"/>
    <property type="match status" value="1"/>
</dbReference>
<dbReference type="Proteomes" id="UP000664731">
    <property type="component" value="Unassembled WGS sequence"/>
</dbReference>
<dbReference type="Pfam" id="PF00571">
    <property type="entry name" value="CBS"/>
    <property type="match status" value="2"/>
</dbReference>
<proteinExistence type="inferred from homology"/>
<evidence type="ECO:0000256" key="8">
    <source>
        <dbReference type="ARBA" id="ARBA00023285"/>
    </source>
</evidence>
<dbReference type="PANTHER" id="PTHR22777:SF32">
    <property type="entry name" value="UPF0053 INNER MEMBRANE PROTEIN YFJD"/>
    <property type="match status" value="1"/>
</dbReference>
<evidence type="ECO:0000256" key="9">
    <source>
        <dbReference type="ARBA" id="ARBA00037273"/>
    </source>
</evidence>
<keyword evidence="6" id="KW-0460">Magnesium</keyword>
<keyword evidence="7 11" id="KW-0129">CBS domain</keyword>
<dbReference type="Gene3D" id="3.10.580.10">
    <property type="entry name" value="CBS-domain"/>
    <property type="match status" value="1"/>
</dbReference>
<dbReference type="SUPFAM" id="SSF54631">
    <property type="entry name" value="CBS-domain pair"/>
    <property type="match status" value="1"/>
</dbReference>
<dbReference type="PROSITE" id="PS51371">
    <property type="entry name" value="CBS"/>
    <property type="match status" value="2"/>
</dbReference>
<keyword evidence="4" id="KW-0472">Membrane</keyword>
<dbReference type="Pfam" id="PF03471">
    <property type="entry name" value="CorC_HlyC"/>
    <property type="match status" value="1"/>
</dbReference>
<dbReference type="InterPro" id="IPR044751">
    <property type="entry name" value="Ion_transp-like_CBS"/>
</dbReference>
<dbReference type="Pfam" id="PF21917">
    <property type="entry name" value="NMB0537_N"/>
    <property type="match status" value="1"/>
</dbReference>
<evidence type="ECO:0000256" key="4">
    <source>
        <dbReference type="ARBA" id="ARBA00022475"/>
    </source>
</evidence>
<dbReference type="InterPro" id="IPR000644">
    <property type="entry name" value="CBS_dom"/>
</dbReference>
<evidence type="ECO:0000256" key="10">
    <source>
        <dbReference type="ARBA" id="ARBA00040729"/>
    </source>
</evidence>
<keyword evidence="8" id="KW-0170">Cobalt</keyword>
<feature type="domain" description="CBS" evidence="12">
    <location>
        <begin position="68"/>
        <end position="128"/>
    </location>
</feature>
<dbReference type="RefSeq" id="WP_207575768.1">
    <property type="nucleotide sequence ID" value="NZ_JAFNME010000025.1"/>
</dbReference>
<keyword evidence="3" id="KW-0813">Transport</keyword>
<comment type="similarity">
    <text evidence="2">Belongs to the UPF0053 family.</text>
</comment>
<dbReference type="CDD" id="cd04590">
    <property type="entry name" value="CBS_pair_CorC_HlyC_assoc"/>
    <property type="match status" value="1"/>
</dbReference>
<evidence type="ECO:0000256" key="2">
    <source>
        <dbReference type="ARBA" id="ARBA00006337"/>
    </source>
</evidence>
<comment type="subcellular location">
    <subcellularLocation>
        <location evidence="1">Cell membrane</location>
        <topology evidence="1">Multi-pass membrane protein</topology>
    </subcellularLocation>
</comment>
<accession>A0A939KEF7</accession>
<reference evidence="13" key="1">
    <citation type="submission" date="2021-03" db="EMBL/GenBank/DDBJ databases">
        <title>Comamonas denitrificans.</title>
        <authorList>
            <person name="Finster K."/>
        </authorList>
    </citation>
    <scope>NUCLEOTIDE SEQUENCE</scope>
    <source>
        <strain evidence="13">MM2021_4</strain>
    </source>
</reference>
<gene>
    <name evidence="13" type="ORF">J1777_11130</name>
</gene>
<dbReference type="InterPro" id="IPR016169">
    <property type="entry name" value="FAD-bd_PCMH_sub2"/>
</dbReference>
<dbReference type="InterPro" id="IPR005170">
    <property type="entry name" value="Transptr-assoc_dom"/>
</dbReference>
<evidence type="ECO:0000256" key="11">
    <source>
        <dbReference type="PROSITE-ProRule" id="PRU00703"/>
    </source>
</evidence>
<evidence type="ECO:0000256" key="5">
    <source>
        <dbReference type="ARBA" id="ARBA00022737"/>
    </source>
</evidence>
<comment type="function">
    <text evidence="9">Plays a role in the transport of magnesium and cobalt ions.</text>
</comment>
<dbReference type="FunFam" id="3.10.580.10:FF:000002">
    <property type="entry name" value="Magnesium/cobalt efflux protein CorC"/>
    <property type="match status" value="1"/>
</dbReference>
<dbReference type="InterPro" id="IPR036318">
    <property type="entry name" value="FAD-bd_PCMH-like_sf"/>
</dbReference>
<evidence type="ECO:0000259" key="12">
    <source>
        <dbReference type="PROSITE" id="PS51371"/>
    </source>
</evidence>
<dbReference type="GO" id="GO:0005886">
    <property type="term" value="C:plasma membrane"/>
    <property type="evidence" value="ECO:0007669"/>
    <property type="project" value="UniProtKB-SubCell"/>
</dbReference>
<dbReference type="EMBL" id="JAFNME010000025">
    <property type="protein sequence ID" value="MBO1250369.1"/>
    <property type="molecule type" value="Genomic_DNA"/>
</dbReference>
<evidence type="ECO:0000256" key="7">
    <source>
        <dbReference type="ARBA" id="ARBA00023122"/>
    </source>
</evidence>
<dbReference type="AlphaFoldDB" id="A0A939KEF7"/>
<dbReference type="PANTHER" id="PTHR22777">
    <property type="entry name" value="HEMOLYSIN-RELATED"/>
    <property type="match status" value="1"/>
</dbReference>
<evidence type="ECO:0000313" key="13">
    <source>
        <dbReference type="EMBL" id="MBO1250369.1"/>
    </source>
</evidence>
<sequence>MSDSHPERDDKRSFWQKFQEFLHPSPDTPDALIETLAEAEDKAIISPEALAMLEGVIRMADRTAGDIMVPAPRMDVLDIHAPFEALLDQVIRTAHSRFPVYEGARENIIGVLMAKDLLKLQRSPTLKLRALLRPVNFIPETKGLYDLLREFRSNHYHLSIVVDEFGNIAGLVTMEDVLEQIVGEIEDEFDTPDEEGDIFALADGSYRVAGDLDLSRAVQAFDLHLPAHAVENFDTLGGYVAHTLGHVPRRGQVLQWEGLELRVLLTKGGAVRWFQVRRPEALATDTAESTPS</sequence>
<feature type="domain" description="CBS" evidence="12">
    <location>
        <begin position="131"/>
        <end position="188"/>
    </location>
</feature>
<evidence type="ECO:0000256" key="6">
    <source>
        <dbReference type="ARBA" id="ARBA00022842"/>
    </source>
</evidence>
<dbReference type="SMART" id="SM01091">
    <property type="entry name" value="CorC_HlyC"/>
    <property type="match status" value="1"/>
</dbReference>
<evidence type="ECO:0000256" key="1">
    <source>
        <dbReference type="ARBA" id="ARBA00004651"/>
    </source>
</evidence>
<evidence type="ECO:0000313" key="14">
    <source>
        <dbReference type="Proteomes" id="UP000664731"/>
    </source>
</evidence>
<protein>
    <recommendedName>
        <fullName evidence="10">Magnesium and cobalt efflux protein CorC</fullName>
    </recommendedName>
</protein>
<evidence type="ECO:0000256" key="3">
    <source>
        <dbReference type="ARBA" id="ARBA00022448"/>
    </source>
</evidence>
<dbReference type="InterPro" id="IPR046342">
    <property type="entry name" value="CBS_dom_sf"/>
</dbReference>
<dbReference type="Gene3D" id="3.30.465.10">
    <property type="match status" value="1"/>
</dbReference>
<dbReference type="InterPro" id="IPR054115">
    <property type="entry name" value="CorC_N"/>
</dbReference>
<keyword evidence="4" id="KW-1003">Cell membrane</keyword>